<dbReference type="EMBL" id="BGPR01000061">
    <property type="protein sequence ID" value="GBL88705.1"/>
    <property type="molecule type" value="Genomic_DNA"/>
</dbReference>
<protein>
    <submittedName>
        <fullName evidence="1">Uncharacterized protein</fullName>
    </submittedName>
</protein>
<dbReference type="Proteomes" id="UP000499080">
    <property type="component" value="Unassembled WGS sequence"/>
</dbReference>
<evidence type="ECO:0000313" key="1">
    <source>
        <dbReference type="EMBL" id="GBL88705.1"/>
    </source>
</evidence>
<dbReference type="AlphaFoldDB" id="A0A4Y2BBH7"/>
<sequence length="119" mass="13844">MFLLSRIRRIQKRKYFLLLSNPSDLNQIRSMRSFAFITSNTKSGRLSRPPYTKATQSSRCCEVASIMLHFVQILNFLSSRENLRVYKGPDDKRAKAGWSFLSPLMYVKIAPGPVLRYHE</sequence>
<evidence type="ECO:0000313" key="2">
    <source>
        <dbReference type="Proteomes" id="UP000499080"/>
    </source>
</evidence>
<organism evidence="1 2">
    <name type="scientific">Araneus ventricosus</name>
    <name type="common">Orbweaver spider</name>
    <name type="synonym">Epeira ventricosa</name>
    <dbReference type="NCBI Taxonomy" id="182803"/>
    <lineage>
        <taxon>Eukaryota</taxon>
        <taxon>Metazoa</taxon>
        <taxon>Ecdysozoa</taxon>
        <taxon>Arthropoda</taxon>
        <taxon>Chelicerata</taxon>
        <taxon>Arachnida</taxon>
        <taxon>Araneae</taxon>
        <taxon>Araneomorphae</taxon>
        <taxon>Entelegynae</taxon>
        <taxon>Araneoidea</taxon>
        <taxon>Araneidae</taxon>
        <taxon>Araneus</taxon>
    </lineage>
</organism>
<accession>A0A4Y2BBH7</accession>
<keyword evidence="2" id="KW-1185">Reference proteome</keyword>
<reference evidence="1 2" key="1">
    <citation type="journal article" date="2019" name="Sci. Rep.">
        <title>Orb-weaving spider Araneus ventricosus genome elucidates the spidroin gene catalogue.</title>
        <authorList>
            <person name="Kono N."/>
            <person name="Nakamura H."/>
            <person name="Ohtoshi R."/>
            <person name="Moran D.A.P."/>
            <person name="Shinohara A."/>
            <person name="Yoshida Y."/>
            <person name="Fujiwara M."/>
            <person name="Mori M."/>
            <person name="Tomita M."/>
            <person name="Arakawa K."/>
        </authorList>
    </citation>
    <scope>NUCLEOTIDE SEQUENCE [LARGE SCALE GENOMIC DNA]</scope>
</reference>
<gene>
    <name evidence="1" type="ORF">AVEN_195680_2</name>
</gene>
<name>A0A4Y2BBH7_ARAVE</name>
<comment type="caution">
    <text evidence="1">The sequence shown here is derived from an EMBL/GenBank/DDBJ whole genome shotgun (WGS) entry which is preliminary data.</text>
</comment>
<proteinExistence type="predicted"/>